<dbReference type="UniPathway" id="UPA00148"/>
<dbReference type="InterPro" id="IPR036588">
    <property type="entry name" value="CobH/CbiC_sf"/>
</dbReference>
<dbReference type="Pfam" id="PF02570">
    <property type="entry name" value="CbiC"/>
    <property type="match status" value="1"/>
</dbReference>
<proteinExistence type="inferred from homology"/>
<feature type="domain" description="Cobalamin biosynthesis precorrin-8X methylmutase CobH/CbiC" evidence="5">
    <location>
        <begin position="12"/>
        <end position="208"/>
    </location>
</feature>
<accession>A0A127M3G5</accession>
<evidence type="ECO:0000256" key="2">
    <source>
        <dbReference type="ARBA" id="ARBA00009774"/>
    </source>
</evidence>
<comment type="similarity">
    <text evidence="2">Belongs to the CobH/CbiC family.</text>
</comment>
<protein>
    <submittedName>
        <fullName evidence="6">Precorrin-8X methylmutase</fullName>
    </submittedName>
</protein>
<keyword evidence="4" id="KW-0413">Isomerase</keyword>
<dbReference type="PANTHER" id="PTHR43588:SF1">
    <property type="entry name" value="COBALT-PRECORRIN-8 METHYLMUTASE"/>
    <property type="match status" value="1"/>
</dbReference>
<dbReference type="KEGG" id="zal:AZF00_05430"/>
<organism evidence="6 7">
    <name type="scientific">Zhongshania aliphaticivorans</name>
    <dbReference type="NCBI Taxonomy" id="1470434"/>
    <lineage>
        <taxon>Bacteria</taxon>
        <taxon>Pseudomonadati</taxon>
        <taxon>Pseudomonadota</taxon>
        <taxon>Gammaproteobacteria</taxon>
        <taxon>Cellvibrionales</taxon>
        <taxon>Spongiibacteraceae</taxon>
        <taxon>Zhongshania</taxon>
    </lineage>
</organism>
<evidence type="ECO:0000256" key="3">
    <source>
        <dbReference type="ARBA" id="ARBA00022573"/>
    </source>
</evidence>
<comment type="pathway">
    <text evidence="1">Cofactor biosynthesis; adenosylcobalamin biosynthesis.</text>
</comment>
<dbReference type="GO" id="GO:0016993">
    <property type="term" value="F:precorrin-8X methylmutase activity"/>
    <property type="evidence" value="ECO:0007669"/>
    <property type="project" value="InterPro"/>
</dbReference>
<evidence type="ECO:0000259" key="5">
    <source>
        <dbReference type="Pfam" id="PF02570"/>
    </source>
</evidence>
<evidence type="ECO:0000256" key="1">
    <source>
        <dbReference type="ARBA" id="ARBA00004953"/>
    </source>
</evidence>
<gene>
    <name evidence="6" type="ORF">AZF00_05430</name>
</gene>
<dbReference type="STRING" id="1470434.AZF00_05430"/>
<dbReference type="Gene3D" id="3.40.50.10230">
    <property type="entry name" value="Cobalamin biosynthesis CobH/CbiC, precorrin-8X methylmutase"/>
    <property type="match status" value="1"/>
</dbReference>
<evidence type="ECO:0000313" key="6">
    <source>
        <dbReference type="EMBL" id="AMO67772.1"/>
    </source>
</evidence>
<evidence type="ECO:0000256" key="4">
    <source>
        <dbReference type="ARBA" id="ARBA00023235"/>
    </source>
</evidence>
<name>A0A127M3G5_9GAMM</name>
<dbReference type="EMBL" id="CP014544">
    <property type="protein sequence ID" value="AMO67772.1"/>
    <property type="molecule type" value="Genomic_DNA"/>
</dbReference>
<sequence length="215" mass="22801">MTFDYEIDPQAIERNSFAMIRELADLSAFDAVQTQVAMRVIHSAGDPALAAQLRFSVGACDAGRRALAAQAPILCDVEMLKQGLTKRMLARPAQCFLNAEGVSAIAQARGETRSMAALEFWGPHLAGSVVIIGNAPTALFRLLEMLASDSSLGRPALVIGIPVGFVGAAESKQALWDCHQTLGIECITLLGRQGGSAIAASVCNALLRCNRGELY</sequence>
<dbReference type="PANTHER" id="PTHR43588">
    <property type="entry name" value="COBALT-PRECORRIN-8 METHYLMUTASE"/>
    <property type="match status" value="1"/>
</dbReference>
<keyword evidence="3" id="KW-0169">Cobalamin biosynthesis</keyword>
<dbReference type="Proteomes" id="UP000074119">
    <property type="component" value="Chromosome"/>
</dbReference>
<reference evidence="6 7" key="1">
    <citation type="submission" date="2015-12" db="EMBL/GenBank/DDBJ databases">
        <authorList>
            <person name="Shamseldin A."/>
            <person name="Moawad H."/>
            <person name="Abd El-Rahim W.M."/>
            <person name="Sadowsky M.J."/>
        </authorList>
    </citation>
    <scope>NUCLEOTIDE SEQUENCE [LARGE SCALE GENOMIC DNA]</scope>
    <source>
        <strain evidence="6 7">SM2</strain>
    </source>
</reference>
<dbReference type="InterPro" id="IPR003722">
    <property type="entry name" value="Cbl_synth_CobH/CbiC"/>
</dbReference>
<dbReference type="GO" id="GO:0009236">
    <property type="term" value="P:cobalamin biosynthetic process"/>
    <property type="evidence" value="ECO:0007669"/>
    <property type="project" value="UniProtKB-UniPathway"/>
</dbReference>
<evidence type="ECO:0000313" key="7">
    <source>
        <dbReference type="Proteomes" id="UP000074119"/>
    </source>
</evidence>
<dbReference type="AlphaFoldDB" id="A0A127M3G5"/>
<dbReference type="SUPFAM" id="SSF63965">
    <property type="entry name" value="Precorrin-8X methylmutase CbiC/CobH"/>
    <property type="match status" value="1"/>
</dbReference>
<dbReference type="RefSeq" id="WP_008246577.1">
    <property type="nucleotide sequence ID" value="NZ_CP014544.1"/>
</dbReference>